<evidence type="ECO:0000256" key="1">
    <source>
        <dbReference type="ARBA" id="ARBA00022603"/>
    </source>
</evidence>
<reference evidence="4" key="1">
    <citation type="journal article" date="2015" name="Nature">
        <title>Complex archaea that bridge the gap between prokaryotes and eukaryotes.</title>
        <authorList>
            <person name="Spang A."/>
            <person name="Saw J.H."/>
            <person name="Jorgensen S.L."/>
            <person name="Zaremba-Niedzwiedzka K."/>
            <person name="Martijn J."/>
            <person name="Lind A.E."/>
            <person name="van Eijk R."/>
            <person name="Schleper C."/>
            <person name="Guy L."/>
            <person name="Ettema T.J."/>
        </authorList>
    </citation>
    <scope>NUCLEOTIDE SEQUENCE</scope>
</reference>
<name>A0A0F8WBK6_9ZZZZ</name>
<evidence type="ECO:0000256" key="3">
    <source>
        <dbReference type="ARBA" id="ARBA00022691"/>
    </source>
</evidence>
<dbReference type="Pfam" id="PF05063">
    <property type="entry name" value="MT-A70"/>
    <property type="match status" value="1"/>
</dbReference>
<dbReference type="AlphaFoldDB" id="A0A0F8WBK6"/>
<dbReference type="InterPro" id="IPR007757">
    <property type="entry name" value="MT-A70-like"/>
</dbReference>
<dbReference type="PANTHER" id="PTHR12829">
    <property type="entry name" value="N6-ADENOSINE-METHYLTRANSFERASE"/>
    <property type="match status" value="1"/>
</dbReference>
<protein>
    <recommendedName>
        <fullName evidence="5">MT-A70 family protein</fullName>
    </recommendedName>
</protein>
<dbReference type="InterPro" id="IPR029063">
    <property type="entry name" value="SAM-dependent_MTases_sf"/>
</dbReference>
<proteinExistence type="predicted"/>
<comment type="caution">
    <text evidence="4">The sequence shown here is derived from an EMBL/GenBank/DDBJ whole genome shotgun (WGS) entry which is preliminary data.</text>
</comment>
<accession>A0A0F8WBK6</accession>
<sequence length="188" mass="21382">REVNQQKAQEAVGESAKLSGKYRVFYADPPWQYGNKGLTEYGHAESHYPTTSTKDLAGLPVKDLAHDNAVLFLWATAPMLPDALQVIAGWGFSYKTCMVWDKVKHNFGHYVSVRHELLLIATRGSCTPDVKKLFDSVQTIERTKQHSAKPEQFRKIIQTLYTKGRKIELFARKESKGWKTWGNQLPTS</sequence>
<feature type="non-terminal residue" evidence="4">
    <location>
        <position position="1"/>
    </location>
</feature>
<organism evidence="4">
    <name type="scientific">marine sediment metagenome</name>
    <dbReference type="NCBI Taxonomy" id="412755"/>
    <lineage>
        <taxon>unclassified sequences</taxon>
        <taxon>metagenomes</taxon>
        <taxon>ecological metagenomes</taxon>
    </lineage>
</organism>
<keyword evidence="1" id="KW-0489">Methyltransferase</keyword>
<dbReference type="Gene3D" id="3.40.50.150">
    <property type="entry name" value="Vaccinia Virus protein VP39"/>
    <property type="match status" value="1"/>
</dbReference>
<keyword evidence="2" id="KW-0808">Transferase</keyword>
<gene>
    <name evidence="4" type="ORF">LCGC14_3086850</name>
</gene>
<dbReference type="EMBL" id="LAZR01066103">
    <property type="protein sequence ID" value="KKK54227.1"/>
    <property type="molecule type" value="Genomic_DNA"/>
</dbReference>
<evidence type="ECO:0000256" key="2">
    <source>
        <dbReference type="ARBA" id="ARBA00022679"/>
    </source>
</evidence>
<keyword evidence="3" id="KW-0949">S-adenosyl-L-methionine</keyword>
<dbReference type="PANTHER" id="PTHR12829:SF7">
    <property type="entry name" value="N6-ADENOSINE-METHYLTRANSFERASE CATALYTIC SUBUNIT"/>
    <property type="match status" value="1"/>
</dbReference>
<evidence type="ECO:0000313" key="4">
    <source>
        <dbReference type="EMBL" id="KKK54227.1"/>
    </source>
</evidence>
<dbReference type="PROSITE" id="PS51143">
    <property type="entry name" value="MT_A70"/>
    <property type="match status" value="1"/>
</dbReference>
<evidence type="ECO:0008006" key="5">
    <source>
        <dbReference type="Google" id="ProtNLM"/>
    </source>
</evidence>
<dbReference type="SUPFAM" id="SSF53335">
    <property type="entry name" value="S-adenosyl-L-methionine-dependent methyltransferases"/>
    <property type="match status" value="1"/>
</dbReference>
<dbReference type="GO" id="GO:0001734">
    <property type="term" value="F:mRNA m(6)A methyltransferase activity"/>
    <property type="evidence" value="ECO:0007669"/>
    <property type="project" value="UniProtKB-ARBA"/>
</dbReference>
<dbReference type="GO" id="GO:0032259">
    <property type="term" value="P:methylation"/>
    <property type="evidence" value="ECO:0007669"/>
    <property type="project" value="UniProtKB-KW"/>
</dbReference>